<dbReference type="EMBL" id="OY660883">
    <property type="protein sequence ID" value="CAJ1081984.1"/>
    <property type="molecule type" value="Genomic_DNA"/>
</dbReference>
<protein>
    <submittedName>
        <fullName evidence="2">Uncharacterized protein</fullName>
    </submittedName>
</protein>
<reference evidence="2" key="1">
    <citation type="submission" date="2023-08" db="EMBL/GenBank/DDBJ databases">
        <authorList>
            <person name="Alioto T."/>
            <person name="Alioto T."/>
            <person name="Gomez Garrido J."/>
        </authorList>
    </citation>
    <scope>NUCLEOTIDE SEQUENCE</scope>
</reference>
<dbReference type="Proteomes" id="UP001178508">
    <property type="component" value="Chromosome 20"/>
</dbReference>
<feature type="transmembrane region" description="Helical" evidence="1">
    <location>
        <begin position="176"/>
        <end position="198"/>
    </location>
</feature>
<name>A0AAV1HB63_XYRNO</name>
<evidence type="ECO:0000256" key="1">
    <source>
        <dbReference type="SAM" id="Phobius"/>
    </source>
</evidence>
<sequence>MLAEGPAASAPLPPSAPPLPLLDPLSPAGICLLLLLRELFLELGGREISTSQLAVDPRQGIGGEREGGAGDFRRGRQECRGEATPWFIGERRREEEKRISLCQRRAKQDHRRQQGNQMSPLDEDLQITGAALPGCDPEEPLMEPCLTLQLGVFNQCNCPSFSICACFCLPLEPEGGLLMAAAVMAMVVMVMVVVMMMMRWQWRCSRGFWLSSLCLLKDSLR</sequence>
<evidence type="ECO:0000313" key="3">
    <source>
        <dbReference type="Proteomes" id="UP001178508"/>
    </source>
</evidence>
<keyword evidence="1" id="KW-1133">Transmembrane helix</keyword>
<dbReference type="AlphaFoldDB" id="A0AAV1HB63"/>
<gene>
    <name evidence="2" type="ORF">XNOV1_A014119</name>
</gene>
<organism evidence="2 3">
    <name type="scientific">Xyrichtys novacula</name>
    <name type="common">Pearly razorfish</name>
    <name type="synonym">Hemipteronotus novacula</name>
    <dbReference type="NCBI Taxonomy" id="13765"/>
    <lineage>
        <taxon>Eukaryota</taxon>
        <taxon>Metazoa</taxon>
        <taxon>Chordata</taxon>
        <taxon>Craniata</taxon>
        <taxon>Vertebrata</taxon>
        <taxon>Euteleostomi</taxon>
        <taxon>Actinopterygii</taxon>
        <taxon>Neopterygii</taxon>
        <taxon>Teleostei</taxon>
        <taxon>Neoteleostei</taxon>
        <taxon>Acanthomorphata</taxon>
        <taxon>Eupercaria</taxon>
        <taxon>Labriformes</taxon>
        <taxon>Labridae</taxon>
        <taxon>Xyrichtys</taxon>
    </lineage>
</organism>
<evidence type="ECO:0000313" key="2">
    <source>
        <dbReference type="EMBL" id="CAJ1081984.1"/>
    </source>
</evidence>
<keyword evidence="1" id="KW-0472">Membrane</keyword>
<keyword evidence="1" id="KW-0812">Transmembrane</keyword>
<proteinExistence type="predicted"/>
<keyword evidence="3" id="KW-1185">Reference proteome</keyword>
<accession>A0AAV1HB63</accession>